<feature type="domain" description="B box-type" evidence="4">
    <location>
        <begin position="141"/>
        <end position="187"/>
    </location>
</feature>
<dbReference type="GO" id="GO:0008270">
    <property type="term" value="F:zinc ion binding"/>
    <property type="evidence" value="ECO:0007669"/>
    <property type="project" value="UniProtKB-KW"/>
</dbReference>
<protein>
    <recommendedName>
        <fullName evidence="4">B box-type domain-containing protein</fullName>
    </recommendedName>
</protein>
<reference evidence="5 6" key="1">
    <citation type="submission" date="2015-03" db="EMBL/GenBank/DDBJ databases">
        <title>Draft genome of the nematode, Opisthorchis viverrini.</title>
        <authorList>
            <person name="Mitreva M."/>
        </authorList>
    </citation>
    <scope>NUCLEOTIDE SEQUENCE [LARGE SCALE GENOMIC DNA]</scope>
    <source>
        <strain evidence="5">Khon Kaen</strain>
    </source>
</reference>
<feature type="region of interest" description="Disordered" evidence="3">
    <location>
        <begin position="88"/>
        <end position="110"/>
    </location>
</feature>
<keyword evidence="2" id="KW-0175">Coiled coil</keyword>
<dbReference type="PROSITE" id="PS50119">
    <property type="entry name" value="ZF_BBOX"/>
    <property type="match status" value="1"/>
</dbReference>
<feature type="compositionally biased region" description="Polar residues" evidence="3">
    <location>
        <begin position="401"/>
        <end position="430"/>
    </location>
</feature>
<evidence type="ECO:0000313" key="6">
    <source>
        <dbReference type="Proteomes" id="UP000243686"/>
    </source>
</evidence>
<feature type="region of interest" description="Disordered" evidence="3">
    <location>
        <begin position="388"/>
        <end position="430"/>
    </location>
</feature>
<dbReference type="PANTHER" id="PTHR28634">
    <property type="entry name" value="ZINC FINGER B-BOX DOMAIN-CONTAINING PROTEIN 1"/>
    <property type="match status" value="1"/>
</dbReference>
<keyword evidence="6" id="KW-1185">Reference proteome</keyword>
<keyword evidence="1" id="KW-0479">Metal-binding</keyword>
<keyword evidence="1" id="KW-0863">Zinc-finger</keyword>
<feature type="region of interest" description="Disordered" evidence="3">
    <location>
        <begin position="271"/>
        <end position="298"/>
    </location>
</feature>
<dbReference type="Proteomes" id="UP000243686">
    <property type="component" value="Unassembled WGS sequence"/>
</dbReference>
<dbReference type="InterPro" id="IPR000315">
    <property type="entry name" value="Znf_B-box"/>
</dbReference>
<proteinExistence type="predicted"/>
<name>A0A1S8WYV5_OPIVI</name>
<dbReference type="EMBL" id="KV893113">
    <property type="protein sequence ID" value="OON19699.1"/>
    <property type="molecule type" value="Genomic_DNA"/>
</dbReference>
<accession>A0A1S8WYV5</accession>
<dbReference type="AlphaFoldDB" id="A0A1S8WYV5"/>
<keyword evidence="1" id="KW-0862">Zinc</keyword>
<evidence type="ECO:0000256" key="1">
    <source>
        <dbReference type="PROSITE-ProRule" id="PRU00024"/>
    </source>
</evidence>
<sequence length="507" mass="57069">MLEFDIYFRIDIVCRGLEGNILLTQGSRRTHERFGDLLLITILEFLRPVTELKRALKKKQDQNEQLESETKRMEERLSMLKSALHTGLKKLPTNNSKESSSEHSSVGNNPVSDDVYKNIINKLKNECGGDPRGDSSNKVHMEQIKCGQCEAKCAAVSCQECNEDYCAKCFARFHIKGAMKRHHSLPLSVIFISERFNIMQCYSTRQTRNLSLENKLFDSELSSDVPYDGRTPSNSDCLEPGKETCNFHAQSKSPITQVPCVAQTKSRYVDGLGGRPTVSTTSRGTSSERPPSPKITFSPSLTYAERLMLRKHRRSQTPFLMTKDAKDYASAISPSKNNETGDESDSDLSRNQIDFNQLHTLATVPLKMEDLAHLCHVDDLETMENAVSSERLSAELESPKETNQNNDPLDCELNSTQNNPSENPTDLNQQEDFESKGTISKYAAPNMDSTPVQEPKPVTCWQLKASLQKPPALMQNELKTIELIKRHLNKLTTTEQSLPDSMDDQPT</sequence>
<dbReference type="PANTHER" id="PTHR28634:SF1">
    <property type="entry name" value="ZINC FINGER B-BOX DOMAIN-CONTAINING PROTEIN 1"/>
    <property type="match status" value="1"/>
</dbReference>
<organism evidence="5 6">
    <name type="scientific">Opisthorchis viverrini</name>
    <name type="common">Southeast Asian liver fluke</name>
    <dbReference type="NCBI Taxonomy" id="6198"/>
    <lineage>
        <taxon>Eukaryota</taxon>
        <taxon>Metazoa</taxon>
        <taxon>Spiralia</taxon>
        <taxon>Lophotrochozoa</taxon>
        <taxon>Platyhelminthes</taxon>
        <taxon>Trematoda</taxon>
        <taxon>Digenea</taxon>
        <taxon>Opisthorchiida</taxon>
        <taxon>Opisthorchiata</taxon>
        <taxon>Opisthorchiidae</taxon>
        <taxon>Opisthorchis</taxon>
    </lineage>
</organism>
<dbReference type="Gene3D" id="4.10.830.40">
    <property type="match status" value="1"/>
</dbReference>
<evidence type="ECO:0000256" key="2">
    <source>
        <dbReference type="SAM" id="Coils"/>
    </source>
</evidence>
<evidence type="ECO:0000313" key="5">
    <source>
        <dbReference type="EMBL" id="OON19699.1"/>
    </source>
</evidence>
<evidence type="ECO:0000256" key="3">
    <source>
        <dbReference type="SAM" id="MobiDB-lite"/>
    </source>
</evidence>
<feature type="region of interest" description="Disordered" evidence="3">
    <location>
        <begin position="330"/>
        <end position="349"/>
    </location>
</feature>
<feature type="coiled-coil region" evidence="2">
    <location>
        <begin position="49"/>
        <end position="83"/>
    </location>
</feature>
<evidence type="ECO:0000259" key="4">
    <source>
        <dbReference type="PROSITE" id="PS50119"/>
    </source>
</evidence>
<feature type="compositionally biased region" description="Polar residues" evidence="3">
    <location>
        <begin position="277"/>
        <end position="298"/>
    </location>
</feature>
<gene>
    <name evidence="5" type="ORF">X801_04433</name>
</gene>
<feature type="compositionally biased region" description="Low complexity" evidence="3">
    <location>
        <begin position="96"/>
        <end position="105"/>
    </location>
</feature>
<dbReference type="InterPro" id="IPR037688">
    <property type="entry name" value="ZBBX"/>
</dbReference>